<dbReference type="GO" id="GO:0006270">
    <property type="term" value="P:DNA replication initiation"/>
    <property type="evidence" value="ECO:0007669"/>
    <property type="project" value="TreeGrafter"/>
</dbReference>
<proteinExistence type="inferred from homology"/>
<comment type="caution">
    <text evidence="13">The sequence shown here is derived from an EMBL/GenBank/DDBJ whole genome shotgun (WGS) entry which is preliminary data.</text>
</comment>
<comment type="similarity">
    <text evidence="2">Belongs to the ORC4 family.</text>
</comment>
<dbReference type="SMART" id="SM00382">
    <property type="entry name" value="AAA"/>
    <property type="match status" value="1"/>
</dbReference>
<dbReference type="Pfam" id="PF13191">
    <property type="entry name" value="AAA_16"/>
    <property type="match status" value="1"/>
</dbReference>
<sequence>MSPPEPSSTRKRLRSRISDEADELSPLPAKLQTSAAKRQKVDVPTSTLGGISGRFKKLLGLGVKKEAEGSPDELGEDIYDFKVTDDEEENTNPSRESNTKPVARNNTKAANSTAKELVPPPKRGRGRPPKNKEYLEKAKALSRQAIQNESTKNEQNKDTEASNEDIERAEKSTKTYNSRSTRISNSKDVISKARGKTTEAPESSTPKRGRPKRIIDGLAGSTAATPKGILTPSKSRNSTIRKSVAFDESGKDNLEGFKDIPSEARLKNSQDKTIPLTSRSIDDYYDEDDDDGPVCEICTKPDSVAPNKILFCDGCPLIVHQKCYSVPKIPEGDWFCKKCQKARVAAEAARAAENDGVTDSDDEISCAVCKGLDSEKPNEIILCENCDYAVHQSCGNIPKKPRGEWLCETCISDVDHDLLVGETDLGPISNEVPSIEGFETHLKTMQRVLLNRLTGEKRLRIQGHGDDMHKVHQLVEQTVLAGEGNSMLLIGARGSGKTTLVESVISDLGKDHRQKFHVVRLNGFVHTDDRLALREIWRQLGREMEIEDDSNGKINNYADTLASLLALLSHPSEISEIETDHAAKSVVFVLDEFDLFTTHSRQTLLYNLFDIAQARKAPIAVLGLTTRVDVVESLEKRVKSRFSHRYVHLSLPRSLPAFWEVCKQGLIVDSDDYDDEGFDISTPGQREFLSFWQNMIEKLYNNDKSFKHHIQSNFYRSKSVPAFFTSLILPISSLSMQNFPLRGQSFNHANMALSAPDSKLHILQGLSELELAMLIAAARLDIILDTDTCNFAMAYDEYSSLTSRHKIQTSSTGVAALGGSAKVWGRDVALGAWERLVDYDLLISAAVGAAQVGGIAGRMWKVDIALEEIPGSVEGLTGVMLKWCREI</sequence>
<gene>
    <name evidence="13" type="ORF">BOTCAL_0208g00040</name>
</gene>
<dbReference type="InterPro" id="IPR011011">
    <property type="entry name" value="Znf_FYVE_PHD"/>
</dbReference>
<dbReference type="InterPro" id="IPR001965">
    <property type="entry name" value="Znf_PHD"/>
</dbReference>
<dbReference type="Proteomes" id="UP000297299">
    <property type="component" value="Unassembled WGS sequence"/>
</dbReference>
<dbReference type="PROSITE" id="PS50016">
    <property type="entry name" value="ZF_PHD_2"/>
    <property type="match status" value="2"/>
</dbReference>
<comment type="subcellular location">
    <subcellularLocation>
        <location evidence="1">Nucleus</location>
    </subcellularLocation>
</comment>
<dbReference type="OrthoDB" id="343623at2759"/>
<dbReference type="GO" id="GO:0003688">
    <property type="term" value="F:DNA replication origin binding"/>
    <property type="evidence" value="ECO:0007669"/>
    <property type="project" value="TreeGrafter"/>
</dbReference>
<dbReference type="Gene3D" id="3.30.40.10">
    <property type="entry name" value="Zinc/RING finger domain, C3HC4 (zinc finger)"/>
    <property type="match status" value="2"/>
</dbReference>
<protein>
    <recommendedName>
        <fullName evidence="3">Origin recognition complex subunit 4</fullName>
    </recommendedName>
</protein>
<evidence type="ECO:0000313" key="14">
    <source>
        <dbReference type="Proteomes" id="UP000297299"/>
    </source>
</evidence>
<dbReference type="InterPro" id="IPR019787">
    <property type="entry name" value="Znf_PHD-finger"/>
</dbReference>
<name>A0A4Y8CYV3_9HELO</name>
<dbReference type="SUPFAM" id="SSF57903">
    <property type="entry name" value="FYVE/PHD zinc finger"/>
    <property type="match status" value="2"/>
</dbReference>
<keyword evidence="5" id="KW-0479">Metal-binding</keyword>
<dbReference type="FunFam" id="3.40.50.300:FF:001597">
    <property type="entry name" value="Origin recognition complex subunit Orc4"/>
    <property type="match status" value="1"/>
</dbReference>
<keyword evidence="7" id="KW-0862">Zinc</keyword>
<dbReference type="Gene3D" id="3.40.50.300">
    <property type="entry name" value="P-loop containing nucleotide triphosphate hydrolases"/>
    <property type="match status" value="1"/>
</dbReference>
<keyword evidence="6 10" id="KW-0863">Zinc-finger</keyword>
<dbReference type="SMART" id="SM00249">
    <property type="entry name" value="PHD"/>
    <property type="match status" value="2"/>
</dbReference>
<dbReference type="Pfam" id="PF13831">
    <property type="entry name" value="PHD_2"/>
    <property type="match status" value="1"/>
</dbReference>
<evidence type="ECO:0000259" key="12">
    <source>
        <dbReference type="PROSITE" id="PS50016"/>
    </source>
</evidence>
<dbReference type="InterPro" id="IPR016527">
    <property type="entry name" value="ORC4"/>
</dbReference>
<dbReference type="EMBL" id="PHWZ01000208">
    <property type="protein sequence ID" value="TEY57688.1"/>
    <property type="molecule type" value="Genomic_DNA"/>
</dbReference>
<dbReference type="Pfam" id="PF00628">
    <property type="entry name" value="PHD"/>
    <property type="match status" value="1"/>
</dbReference>
<dbReference type="CDD" id="cd00009">
    <property type="entry name" value="AAA"/>
    <property type="match status" value="1"/>
</dbReference>
<evidence type="ECO:0000256" key="4">
    <source>
        <dbReference type="ARBA" id="ARBA00022705"/>
    </source>
</evidence>
<feature type="compositionally biased region" description="Polar residues" evidence="11">
    <location>
        <begin position="174"/>
        <end position="188"/>
    </location>
</feature>
<dbReference type="STRING" id="38488.A0A4Y8CYV3"/>
<keyword evidence="14" id="KW-1185">Reference proteome</keyword>
<feature type="compositionally biased region" description="Basic and acidic residues" evidence="11">
    <location>
        <begin position="151"/>
        <end position="173"/>
    </location>
</feature>
<dbReference type="GO" id="GO:0005664">
    <property type="term" value="C:nuclear origin of replication recognition complex"/>
    <property type="evidence" value="ECO:0007669"/>
    <property type="project" value="TreeGrafter"/>
</dbReference>
<dbReference type="InterPro" id="IPR032705">
    <property type="entry name" value="ORC4_C"/>
</dbReference>
<feature type="compositionally biased region" description="Basic and acidic residues" evidence="11">
    <location>
        <begin position="130"/>
        <end position="139"/>
    </location>
</feature>
<accession>A0A4Y8CYV3</accession>
<reference evidence="13 14" key="1">
    <citation type="submission" date="2017-11" db="EMBL/GenBank/DDBJ databases">
        <title>Comparative genomics of Botrytis spp.</title>
        <authorList>
            <person name="Valero-Jimenez C.A."/>
            <person name="Tapia P."/>
            <person name="Veloso J."/>
            <person name="Silva-Moreno E."/>
            <person name="Staats M."/>
            <person name="Valdes J.H."/>
            <person name="Van Kan J.A.L."/>
        </authorList>
    </citation>
    <scope>NUCLEOTIDE SEQUENCE [LARGE SCALE GENOMIC DNA]</scope>
    <source>
        <strain evidence="13 14">MUCL2830</strain>
    </source>
</reference>
<evidence type="ECO:0000256" key="10">
    <source>
        <dbReference type="PROSITE-ProRule" id="PRU00146"/>
    </source>
</evidence>
<evidence type="ECO:0000256" key="7">
    <source>
        <dbReference type="ARBA" id="ARBA00022833"/>
    </source>
</evidence>
<dbReference type="Pfam" id="PF14629">
    <property type="entry name" value="ORC4_C"/>
    <property type="match status" value="1"/>
</dbReference>
<evidence type="ECO:0000256" key="3">
    <source>
        <dbReference type="ARBA" id="ARBA00019083"/>
    </source>
</evidence>
<dbReference type="InterPro" id="IPR027417">
    <property type="entry name" value="P-loop_NTPase"/>
</dbReference>
<evidence type="ECO:0000256" key="1">
    <source>
        <dbReference type="ARBA" id="ARBA00004123"/>
    </source>
</evidence>
<dbReference type="PANTHER" id="PTHR12087:SF0">
    <property type="entry name" value="ORIGIN RECOGNITION COMPLEX SUBUNIT 4"/>
    <property type="match status" value="1"/>
</dbReference>
<keyword evidence="4" id="KW-0235">DNA replication</keyword>
<feature type="compositionally biased region" description="Acidic residues" evidence="11">
    <location>
        <begin position="69"/>
        <end position="78"/>
    </location>
</feature>
<feature type="compositionally biased region" description="Polar residues" evidence="11">
    <location>
        <begin position="232"/>
        <end position="241"/>
    </location>
</feature>
<dbReference type="AlphaFoldDB" id="A0A4Y8CYV3"/>
<feature type="domain" description="PHD-type" evidence="12">
    <location>
        <begin position="292"/>
        <end position="342"/>
    </location>
</feature>
<evidence type="ECO:0000256" key="8">
    <source>
        <dbReference type="ARBA" id="ARBA00023125"/>
    </source>
</evidence>
<evidence type="ECO:0000256" key="11">
    <source>
        <dbReference type="SAM" id="MobiDB-lite"/>
    </source>
</evidence>
<dbReference type="InterPro" id="IPR041664">
    <property type="entry name" value="AAA_16"/>
</dbReference>
<dbReference type="SUPFAM" id="SSF52540">
    <property type="entry name" value="P-loop containing nucleoside triphosphate hydrolases"/>
    <property type="match status" value="1"/>
</dbReference>
<dbReference type="PANTHER" id="PTHR12087">
    <property type="entry name" value="ORIGIN RECOGNITION COMPLEX SUBUNIT 4"/>
    <property type="match status" value="1"/>
</dbReference>
<dbReference type="CDD" id="cd15492">
    <property type="entry name" value="PHD_BRPF_JADE_like"/>
    <property type="match status" value="2"/>
</dbReference>
<evidence type="ECO:0000256" key="9">
    <source>
        <dbReference type="ARBA" id="ARBA00023242"/>
    </source>
</evidence>
<evidence type="ECO:0000313" key="13">
    <source>
        <dbReference type="EMBL" id="TEY57688.1"/>
    </source>
</evidence>
<feature type="region of interest" description="Disordered" evidence="11">
    <location>
        <begin position="1"/>
        <end position="241"/>
    </location>
</feature>
<dbReference type="GO" id="GO:0008270">
    <property type="term" value="F:zinc ion binding"/>
    <property type="evidence" value="ECO:0007669"/>
    <property type="project" value="UniProtKB-KW"/>
</dbReference>
<evidence type="ECO:0000256" key="5">
    <source>
        <dbReference type="ARBA" id="ARBA00022723"/>
    </source>
</evidence>
<evidence type="ECO:0000256" key="2">
    <source>
        <dbReference type="ARBA" id="ARBA00005334"/>
    </source>
</evidence>
<feature type="compositionally biased region" description="Polar residues" evidence="11">
    <location>
        <begin position="91"/>
        <end position="114"/>
    </location>
</feature>
<dbReference type="InterPro" id="IPR013083">
    <property type="entry name" value="Znf_RING/FYVE/PHD"/>
</dbReference>
<feature type="domain" description="PHD-type" evidence="12">
    <location>
        <begin position="363"/>
        <end position="413"/>
    </location>
</feature>
<keyword evidence="9" id="KW-0539">Nucleus</keyword>
<evidence type="ECO:0000256" key="6">
    <source>
        <dbReference type="ARBA" id="ARBA00022771"/>
    </source>
</evidence>
<keyword evidence="8" id="KW-0238">DNA-binding</keyword>
<dbReference type="InterPro" id="IPR003593">
    <property type="entry name" value="AAA+_ATPase"/>
</dbReference>
<organism evidence="13 14">
    <name type="scientific">Botryotinia calthae</name>
    <dbReference type="NCBI Taxonomy" id="38488"/>
    <lineage>
        <taxon>Eukaryota</taxon>
        <taxon>Fungi</taxon>
        <taxon>Dikarya</taxon>
        <taxon>Ascomycota</taxon>
        <taxon>Pezizomycotina</taxon>
        <taxon>Leotiomycetes</taxon>
        <taxon>Helotiales</taxon>
        <taxon>Sclerotiniaceae</taxon>
        <taxon>Botryotinia</taxon>
    </lineage>
</organism>